<keyword evidence="3 4" id="KW-0687">Ribonucleoprotein</keyword>
<keyword evidence="6" id="KW-1185">Reference proteome</keyword>
<dbReference type="InterPro" id="IPR000456">
    <property type="entry name" value="Ribosomal_bL17"/>
</dbReference>
<dbReference type="GO" id="GO:0005762">
    <property type="term" value="C:mitochondrial large ribosomal subunit"/>
    <property type="evidence" value="ECO:0007669"/>
    <property type="project" value="TreeGrafter"/>
</dbReference>
<dbReference type="PANTHER" id="PTHR14413">
    <property type="entry name" value="RIBOSOMAL PROTEIN L17"/>
    <property type="match status" value="1"/>
</dbReference>
<dbReference type="PANTHER" id="PTHR14413:SF16">
    <property type="entry name" value="LARGE RIBOSOMAL SUBUNIT PROTEIN BL17M"/>
    <property type="match status" value="1"/>
</dbReference>
<dbReference type="AlphaFoldDB" id="A0AAD4QA45"/>
<dbReference type="GO" id="GO:0003735">
    <property type="term" value="F:structural constituent of ribosome"/>
    <property type="evidence" value="ECO:0007669"/>
    <property type="project" value="InterPro"/>
</dbReference>
<dbReference type="SUPFAM" id="SSF64263">
    <property type="entry name" value="Prokaryotic ribosomal protein L17"/>
    <property type="match status" value="1"/>
</dbReference>
<accession>A0AAD4QA45</accession>
<comment type="caution">
    <text evidence="5">The sequence shown here is derived from an EMBL/GenBank/DDBJ whole genome shotgun (WGS) entry which is preliminary data.</text>
</comment>
<evidence type="ECO:0000256" key="1">
    <source>
        <dbReference type="ARBA" id="ARBA00008777"/>
    </source>
</evidence>
<protein>
    <submittedName>
        <fullName evidence="5">Mitochondrial ribosomal protein L17</fullName>
    </submittedName>
</protein>
<comment type="similarity">
    <text evidence="1 4">Belongs to the bacterial ribosomal protein bL17 family.</text>
</comment>
<dbReference type="EMBL" id="JAKELL010000011">
    <property type="protein sequence ID" value="KAH8995656.1"/>
    <property type="molecule type" value="Genomic_DNA"/>
</dbReference>
<dbReference type="NCBIfam" id="TIGR00059">
    <property type="entry name" value="L17"/>
    <property type="match status" value="1"/>
</dbReference>
<gene>
    <name evidence="5" type="ORF">EDB92DRAFT_2052818</name>
</gene>
<dbReference type="InterPro" id="IPR036373">
    <property type="entry name" value="Ribosomal_bL17_sf"/>
</dbReference>
<dbReference type="GO" id="GO:0006412">
    <property type="term" value="P:translation"/>
    <property type="evidence" value="ECO:0007669"/>
    <property type="project" value="InterPro"/>
</dbReference>
<keyword evidence="2 4" id="KW-0689">Ribosomal protein</keyword>
<sequence length="291" mass="32753">MKHGVAFRKFSRTSSHRMLMLRNLVTSLIQHEQVKTTLPKARDVARLAEKIITLGKKGTPPAWKKAAGFLLQPSLTPKVFETLSARYAARPGGYTRIHKFGNRQGDNAPHAVLELVDGPRDLRFEMAARATGWDVLSERLKSQSARALVKHGVGDVGDTVGRERALAEGQEGGKLRPRTRWNLQKALRYRSAEDVKRFEDKVQEHMDTLLARPVAVKTLREHSEKESAESDQQYFRSIKDYKLKAGETVPGAAGSALGRAQGDLGWAPGRKTRWFERRKLGIDRPLTWEQV</sequence>
<evidence type="ECO:0000256" key="2">
    <source>
        <dbReference type="ARBA" id="ARBA00022980"/>
    </source>
</evidence>
<evidence type="ECO:0000256" key="4">
    <source>
        <dbReference type="RuleBase" id="RU000660"/>
    </source>
</evidence>
<evidence type="ECO:0000313" key="5">
    <source>
        <dbReference type="EMBL" id="KAH8995656.1"/>
    </source>
</evidence>
<evidence type="ECO:0000256" key="3">
    <source>
        <dbReference type="ARBA" id="ARBA00023274"/>
    </source>
</evidence>
<dbReference type="Pfam" id="PF01196">
    <property type="entry name" value="Ribosomal_L17"/>
    <property type="match status" value="1"/>
</dbReference>
<organism evidence="5 6">
    <name type="scientific">Lactarius akahatsu</name>
    <dbReference type="NCBI Taxonomy" id="416441"/>
    <lineage>
        <taxon>Eukaryota</taxon>
        <taxon>Fungi</taxon>
        <taxon>Dikarya</taxon>
        <taxon>Basidiomycota</taxon>
        <taxon>Agaricomycotina</taxon>
        <taxon>Agaricomycetes</taxon>
        <taxon>Russulales</taxon>
        <taxon>Russulaceae</taxon>
        <taxon>Lactarius</taxon>
    </lineage>
</organism>
<dbReference type="HAMAP" id="MF_01368">
    <property type="entry name" value="Ribosomal_bL17"/>
    <property type="match status" value="1"/>
</dbReference>
<dbReference type="Gene3D" id="3.90.1030.10">
    <property type="entry name" value="Ribosomal protein L17"/>
    <property type="match status" value="1"/>
</dbReference>
<reference evidence="5" key="1">
    <citation type="submission" date="2022-01" db="EMBL/GenBank/DDBJ databases">
        <title>Comparative genomics reveals a dynamic genome evolution in the ectomycorrhizal milk-cap (Lactarius) mushrooms.</title>
        <authorList>
            <consortium name="DOE Joint Genome Institute"/>
            <person name="Lebreton A."/>
            <person name="Tang N."/>
            <person name="Kuo A."/>
            <person name="LaButti K."/>
            <person name="Drula E."/>
            <person name="Barry K."/>
            <person name="Clum A."/>
            <person name="Lipzen A."/>
            <person name="Mousain D."/>
            <person name="Ng V."/>
            <person name="Wang R."/>
            <person name="Wang X."/>
            <person name="Dai Y."/>
            <person name="Henrissat B."/>
            <person name="Grigoriev I.V."/>
            <person name="Guerin-Laguette A."/>
            <person name="Yu F."/>
            <person name="Martin F.M."/>
        </authorList>
    </citation>
    <scope>NUCLEOTIDE SEQUENCE</scope>
    <source>
        <strain evidence="5">QP</strain>
    </source>
</reference>
<evidence type="ECO:0000313" key="6">
    <source>
        <dbReference type="Proteomes" id="UP001201163"/>
    </source>
</evidence>
<name>A0AAD4QA45_9AGAM</name>
<dbReference type="Proteomes" id="UP001201163">
    <property type="component" value="Unassembled WGS sequence"/>
</dbReference>
<proteinExistence type="inferred from homology"/>